<keyword evidence="2" id="KW-0808">Transferase</keyword>
<dbReference type="Proteomes" id="UP000315353">
    <property type="component" value="Unassembled WGS sequence"/>
</dbReference>
<dbReference type="InterPro" id="IPR044843">
    <property type="entry name" value="Trans_IPPS_bact-type"/>
</dbReference>
<sequence length="309" mass="34022">MFKNARDKEASAADAGYLARYDAASLAATSRIIARYSSSFSLATRLLGGQVRQDIRSLYAVVRIADEIVDGTAGAAGLKRSQVAEYLDSYEQAVLAAPRLRFHANPVLHAYAISARRCGFRDEHMRAFFSSMRRDLTQDTYAEDDFAAYVYGSAEVIGLLCLDAFLAGKKLRPGRRAFLEDGAQRLGAAFQKINFLRDLAEDREILGRSYFPGLATQELDEENKEALIADIRSDLVVARAATGYLPLRARVGVNLATELFSELAERLAEVPAAEISLRRVRVPAAHKALLIAPALFHSFFPGFSPQPQK</sequence>
<dbReference type="InterPro" id="IPR019845">
    <property type="entry name" value="Squalene/phytoene_synthase_CS"/>
</dbReference>
<accession>A0AB73B5G5</accession>
<evidence type="ECO:0000256" key="1">
    <source>
        <dbReference type="ARBA" id="ARBA00004684"/>
    </source>
</evidence>
<dbReference type="GO" id="GO:0004311">
    <property type="term" value="F:geranylgeranyl diphosphate synthase activity"/>
    <property type="evidence" value="ECO:0007669"/>
    <property type="project" value="InterPro"/>
</dbReference>
<evidence type="ECO:0000313" key="3">
    <source>
        <dbReference type="EMBL" id="GEB97089.1"/>
    </source>
</evidence>
<reference evidence="3 4" key="1">
    <citation type="submission" date="2019-06" db="EMBL/GenBank/DDBJ databases">
        <title>Whole genome shotgun sequence of Corynebacterium flavescens NBRC 14136.</title>
        <authorList>
            <person name="Hosoyama A."/>
            <person name="Uohara A."/>
            <person name="Ohji S."/>
            <person name="Ichikawa N."/>
        </authorList>
    </citation>
    <scope>NUCLEOTIDE SEQUENCE [LARGE SCALE GENOMIC DNA]</scope>
    <source>
        <strain evidence="3 4">NBRC 14136</strain>
    </source>
</reference>
<dbReference type="AlphaFoldDB" id="A0AB73B5G5"/>
<dbReference type="GeneID" id="82881102"/>
<dbReference type="EMBL" id="BJNB01000005">
    <property type="protein sequence ID" value="GEB97089.1"/>
    <property type="molecule type" value="Genomic_DNA"/>
</dbReference>
<dbReference type="SFLD" id="SFLDG01212">
    <property type="entry name" value="Phytoene_synthase_like"/>
    <property type="match status" value="1"/>
</dbReference>
<evidence type="ECO:0000256" key="2">
    <source>
        <dbReference type="ARBA" id="ARBA00022679"/>
    </source>
</evidence>
<dbReference type="PROSITE" id="PS01045">
    <property type="entry name" value="SQUALEN_PHYTOEN_SYN_2"/>
    <property type="match status" value="1"/>
</dbReference>
<gene>
    <name evidence="3" type="ORF">CFL01nite_05840</name>
</gene>
<dbReference type="Pfam" id="PF00494">
    <property type="entry name" value="SQS_PSY"/>
    <property type="match status" value="1"/>
</dbReference>
<dbReference type="InterPro" id="IPR002060">
    <property type="entry name" value="Squ/phyt_synthse"/>
</dbReference>
<dbReference type="InterPro" id="IPR008949">
    <property type="entry name" value="Isoprenoid_synthase_dom_sf"/>
</dbReference>
<comment type="caution">
    <text evidence="3">The sequence shown here is derived from an EMBL/GenBank/DDBJ whole genome shotgun (WGS) entry which is preliminary data.</text>
</comment>
<dbReference type="Gene3D" id="1.10.600.10">
    <property type="entry name" value="Farnesyl Diphosphate Synthase"/>
    <property type="match status" value="1"/>
</dbReference>
<evidence type="ECO:0000313" key="4">
    <source>
        <dbReference type="Proteomes" id="UP000315353"/>
    </source>
</evidence>
<dbReference type="PANTHER" id="PTHR31480">
    <property type="entry name" value="BIFUNCTIONAL LYCOPENE CYCLASE/PHYTOENE SYNTHASE"/>
    <property type="match status" value="1"/>
</dbReference>
<organism evidence="3 4">
    <name type="scientific">Corynebacterium flavescens</name>
    <dbReference type="NCBI Taxonomy" id="28028"/>
    <lineage>
        <taxon>Bacteria</taxon>
        <taxon>Bacillati</taxon>
        <taxon>Actinomycetota</taxon>
        <taxon>Actinomycetes</taxon>
        <taxon>Mycobacteriales</taxon>
        <taxon>Corynebacteriaceae</taxon>
        <taxon>Corynebacterium</taxon>
    </lineage>
</organism>
<dbReference type="GO" id="GO:0008299">
    <property type="term" value="P:isoprenoid biosynthetic process"/>
    <property type="evidence" value="ECO:0007669"/>
    <property type="project" value="UniProtKB-ARBA"/>
</dbReference>
<dbReference type="RefSeq" id="WP_075730472.1">
    <property type="nucleotide sequence ID" value="NZ_BJNB01000005.1"/>
</dbReference>
<protein>
    <submittedName>
        <fullName evidence="3">Phytoene synthase</fullName>
    </submittedName>
</protein>
<dbReference type="SFLD" id="SFLDG01018">
    <property type="entry name" value="Squalene/Phytoene_Synthase_Lik"/>
    <property type="match status" value="1"/>
</dbReference>
<proteinExistence type="predicted"/>
<name>A0AB73B5G5_CORFL</name>
<dbReference type="SFLD" id="SFLDS00005">
    <property type="entry name" value="Isoprenoid_Synthase_Type_I"/>
    <property type="match status" value="1"/>
</dbReference>
<dbReference type="SUPFAM" id="SSF48576">
    <property type="entry name" value="Terpenoid synthases"/>
    <property type="match status" value="1"/>
</dbReference>
<comment type="pathway">
    <text evidence="1">Carotenoid biosynthesis; phytoene biosynthesis.</text>
</comment>